<accession>A0A1J8NG76</accession>
<gene>
    <name evidence="8 11" type="primary">hemC</name>
    <name evidence="11" type="ORF">A1D18_05675</name>
</gene>
<dbReference type="PANTHER" id="PTHR11557:SF0">
    <property type="entry name" value="PORPHOBILINOGEN DEAMINASE"/>
    <property type="match status" value="1"/>
</dbReference>
<keyword evidence="5 8" id="KW-0808">Transferase</keyword>
<organism evidence="11 12">
    <name type="scientific">Candidatus Rickettsiella isopodorum</name>
    <dbReference type="NCBI Taxonomy" id="1225476"/>
    <lineage>
        <taxon>Bacteria</taxon>
        <taxon>Pseudomonadati</taxon>
        <taxon>Pseudomonadota</taxon>
        <taxon>Gammaproteobacteria</taxon>
        <taxon>Legionellales</taxon>
        <taxon>Coxiellaceae</taxon>
        <taxon>Rickettsiella</taxon>
    </lineage>
</organism>
<evidence type="ECO:0000256" key="5">
    <source>
        <dbReference type="ARBA" id="ARBA00022679"/>
    </source>
</evidence>
<dbReference type="NCBIfam" id="TIGR00212">
    <property type="entry name" value="hemC"/>
    <property type="match status" value="1"/>
</dbReference>
<evidence type="ECO:0000313" key="12">
    <source>
        <dbReference type="Proteomes" id="UP000183924"/>
    </source>
</evidence>
<comment type="caution">
    <text evidence="11">The sequence shown here is derived from an EMBL/GenBank/DDBJ whole genome shotgun (WGS) entry which is preliminary data.</text>
</comment>
<evidence type="ECO:0000313" key="11">
    <source>
        <dbReference type="EMBL" id="OIZ94329.1"/>
    </source>
</evidence>
<evidence type="ECO:0000256" key="4">
    <source>
        <dbReference type="ARBA" id="ARBA00011245"/>
    </source>
</evidence>
<comment type="cofactor">
    <cofactor evidence="8">
        <name>dipyrromethane</name>
        <dbReference type="ChEBI" id="CHEBI:60342"/>
    </cofactor>
    <text evidence="8">Binds 1 dipyrromethane group covalently.</text>
</comment>
<dbReference type="InterPro" id="IPR022418">
    <property type="entry name" value="Porphobilinogen_deaminase_C"/>
</dbReference>
<evidence type="ECO:0000256" key="7">
    <source>
        <dbReference type="ARBA" id="ARBA00048169"/>
    </source>
</evidence>
<dbReference type="Gene3D" id="3.40.190.10">
    <property type="entry name" value="Periplasmic binding protein-like II"/>
    <property type="match status" value="2"/>
</dbReference>
<name>A0A1J8NG76_9COXI</name>
<dbReference type="HAMAP" id="MF_00260">
    <property type="entry name" value="Porphobil_deam"/>
    <property type="match status" value="1"/>
</dbReference>
<feature type="domain" description="Porphobilinogen deaminase N-terminal" evidence="9">
    <location>
        <begin position="7"/>
        <end position="212"/>
    </location>
</feature>
<reference evidence="11 12" key="1">
    <citation type="submission" date="2016-03" db="EMBL/GenBank/DDBJ databases">
        <title>Comparative genomics of Rickettsiella.</title>
        <authorList>
            <person name="Chandler C."/>
            <person name="Wang Y."/>
        </authorList>
    </citation>
    <scope>NUCLEOTIDE SEQUENCE [LARGE SCALE GENOMIC DNA]</scope>
    <source>
        <strain evidence="11 12">RCFS May 2013</strain>
    </source>
</reference>
<dbReference type="PIRSF" id="PIRSF001438">
    <property type="entry name" value="4pyrrol_synth_OHMeBilane_synth"/>
    <property type="match status" value="1"/>
</dbReference>
<dbReference type="PRINTS" id="PR00151">
    <property type="entry name" value="PORPHBDMNASE"/>
</dbReference>
<evidence type="ECO:0000259" key="10">
    <source>
        <dbReference type="Pfam" id="PF03900"/>
    </source>
</evidence>
<evidence type="ECO:0000256" key="6">
    <source>
        <dbReference type="ARBA" id="ARBA00023244"/>
    </source>
</evidence>
<protein>
    <recommendedName>
        <fullName evidence="8">Porphobilinogen deaminase</fullName>
        <shortName evidence="8">PBG</shortName>
        <ecNumber evidence="8">2.5.1.61</ecNumber>
    </recommendedName>
    <alternativeName>
        <fullName evidence="8">Hydroxymethylbilane synthase</fullName>
        <shortName evidence="8">HMBS</shortName>
    </alternativeName>
    <alternativeName>
        <fullName evidence="8">Pre-uroporphyrinogen synthase</fullName>
    </alternativeName>
</protein>
<dbReference type="GO" id="GO:0006782">
    <property type="term" value="P:protoporphyrinogen IX biosynthetic process"/>
    <property type="evidence" value="ECO:0007669"/>
    <property type="project" value="UniProtKB-UniRule"/>
</dbReference>
<dbReference type="GO" id="GO:0004418">
    <property type="term" value="F:hydroxymethylbilane synthase activity"/>
    <property type="evidence" value="ECO:0007669"/>
    <property type="project" value="UniProtKB-UniRule"/>
</dbReference>
<keyword evidence="6 8" id="KW-0627">Porphyrin biosynthesis</keyword>
<dbReference type="PANTHER" id="PTHR11557">
    <property type="entry name" value="PORPHOBILINOGEN DEAMINASE"/>
    <property type="match status" value="1"/>
</dbReference>
<comment type="function">
    <text evidence="1 8">Tetrapolymerization of the monopyrrole PBG into the hydroxymethylbilane pre-uroporphyrinogen in several discrete steps.</text>
</comment>
<dbReference type="Gene3D" id="3.30.160.40">
    <property type="entry name" value="Porphobilinogen deaminase, C-terminal domain"/>
    <property type="match status" value="1"/>
</dbReference>
<proteinExistence type="inferred from homology"/>
<evidence type="ECO:0000256" key="3">
    <source>
        <dbReference type="ARBA" id="ARBA00005638"/>
    </source>
</evidence>
<dbReference type="UniPathway" id="UPA00251">
    <property type="reaction ID" value="UER00319"/>
</dbReference>
<comment type="miscellaneous">
    <text evidence="8">The porphobilinogen subunits are added to the dipyrromethane group.</text>
</comment>
<evidence type="ECO:0000256" key="2">
    <source>
        <dbReference type="ARBA" id="ARBA00004735"/>
    </source>
</evidence>
<dbReference type="InterPro" id="IPR036803">
    <property type="entry name" value="Porphobilinogen_deaminase_C_sf"/>
</dbReference>
<dbReference type="OrthoDB" id="9810298at2"/>
<dbReference type="CDD" id="cd13646">
    <property type="entry name" value="PBP2_EcHMBS_like"/>
    <property type="match status" value="1"/>
</dbReference>
<dbReference type="EMBL" id="LUKY01000033">
    <property type="protein sequence ID" value="OIZ94329.1"/>
    <property type="molecule type" value="Genomic_DNA"/>
</dbReference>
<keyword evidence="12" id="KW-1185">Reference proteome</keyword>
<comment type="pathway">
    <text evidence="2">Porphyrin-containing compound metabolism; protoporphyrin-IX biosynthesis; coproporphyrinogen-III from 5-aminolevulinate: step 2/4.</text>
</comment>
<sequence>MNKKKILRIATRKSPLAYWQANTIKEQLEKLFPFLTITLLPLLTEGDRQQNSSLSKLGGKGLFVKELEGALLNYQADIAVHSMKDLPMDLEEGLTLGAICKRDDPRDVLISRSDQALTQLSPESCVGTSSLRRQSQLLALRPDLQVSVLRGNIGTRIDKLAAGEFDAIILAAAGLIRLKKTDCISEYLETTCFLPAPGQGALGIECRVDDGESLTYISKLTHSDTYYCVLAERALSRELGGSCQVPIAAYATMLSHGQLSLQALVGNLDGTKLIKVEKQGSIVEAEKIGFLAAQSLRDFGVEEILKEILNINS</sequence>
<dbReference type="FunFam" id="3.40.190.10:FF:000005">
    <property type="entry name" value="Porphobilinogen deaminase"/>
    <property type="match status" value="1"/>
</dbReference>
<dbReference type="SUPFAM" id="SSF53850">
    <property type="entry name" value="Periplasmic binding protein-like II"/>
    <property type="match status" value="1"/>
</dbReference>
<evidence type="ECO:0000259" key="9">
    <source>
        <dbReference type="Pfam" id="PF01379"/>
    </source>
</evidence>
<dbReference type="STRING" id="1225476.A1D18_05675"/>
<feature type="modified residue" description="S-(dipyrrolylmethanemethyl)cysteine" evidence="8">
    <location>
        <position position="243"/>
    </location>
</feature>
<dbReference type="GO" id="GO:0005737">
    <property type="term" value="C:cytoplasm"/>
    <property type="evidence" value="ECO:0007669"/>
    <property type="project" value="UniProtKB-UniRule"/>
</dbReference>
<dbReference type="Pfam" id="PF01379">
    <property type="entry name" value="Porphobil_deam"/>
    <property type="match status" value="1"/>
</dbReference>
<dbReference type="Pfam" id="PF03900">
    <property type="entry name" value="Porphobil_deamC"/>
    <property type="match status" value="1"/>
</dbReference>
<dbReference type="AlphaFoldDB" id="A0A1J8NG76"/>
<dbReference type="FunFam" id="3.40.190.10:FF:000004">
    <property type="entry name" value="Porphobilinogen deaminase"/>
    <property type="match status" value="1"/>
</dbReference>
<dbReference type="InterPro" id="IPR022417">
    <property type="entry name" value="Porphobilin_deaminase_N"/>
</dbReference>
<evidence type="ECO:0000256" key="8">
    <source>
        <dbReference type="HAMAP-Rule" id="MF_00260"/>
    </source>
</evidence>
<comment type="catalytic activity">
    <reaction evidence="7 8">
        <text>4 porphobilinogen + H2O = hydroxymethylbilane + 4 NH4(+)</text>
        <dbReference type="Rhea" id="RHEA:13185"/>
        <dbReference type="ChEBI" id="CHEBI:15377"/>
        <dbReference type="ChEBI" id="CHEBI:28938"/>
        <dbReference type="ChEBI" id="CHEBI:57845"/>
        <dbReference type="ChEBI" id="CHEBI:58126"/>
        <dbReference type="EC" id="2.5.1.61"/>
    </reaction>
</comment>
<dbReference type="EC" id="2.5.1.61" evidence="8"/>
<dbReference type="RefSeq" id="WP_071662820.1">
    <property type="nucleotide sequence ID" value="NZ_LUKY01000033.1"/>
</dbReference>
<comment type="similarity">
    <text evidence="3 8">Belongs to the HMBS family.</text>
</comment>
<dbReference type="InterPro" id="IPR000860">
    <property type="entry name" value="HemC"/>
</dbReference>
<feature type="domain" description="Porphobilinogen deaminase C-terminal" evidence="10">
    <location>
        <begin position="227"/>
        <end position="297"/>
    </location>
</feature>
<evidence type="ECO:0000256" key="1">
    <source>
        <dbReference type="ARBA" id="ARBA00002869"/>
    </source>
</evidence>
<dbReference type="Proteomes" id="UP000183924">
    <property type="component" value="Unassembled WGS sequence"/>
</dbReference>
<dbReference type="InterPro" id="IPR022419">
    <property type="entry name" value="Porphobilin_deaminase_cofac_BS"/>
</dbReference>
<comment type="subunit">
    <text evidence="4 8">Monomer.</text>
</comment>
<dbReference type="SUPFAM" id="SSF54782">
    <property type="entry name" value="Porphobilinogen deaminase (hydroxymethylbilane synthase), C-terminal domain"/>
    <property type="match status" value="1"/>
</dbReference>
<dbReference type="PROSITE" id="PS00533">
    <property type="entry name" value="PORPHOBILINOGEN_DEAM"/>
    <property type="match status" value="1"/>
</dbReference>